<dbReference type="InterPro" id="IPR039426">
    <property type="entry name" value="TonB-dep_rcpt-like"/>
</dbReference>
<dbReference type="EMBL" id="JADIMC010000073">
    <property type="protein sequence ID" value="MBO8476627.1"/>
    <property type="molecule type" value="Genomic_DNA"/>
</dbReference>
<dbReference type="InterPro" id="IPR013784">
    <property type="entry name" value="Carb-bd-like_fold"/>
</dbReference>
<feature type="region of interest" description="Disordered" evidence="8">
    <location>
        <begin position="798"/>
        <end position="819"/>
    </location>
</feature>
<evidence type="ECO:0000313" key="13">
    <source>
        <dbReference type="Proteomes" id="UP000823598"/>
    </source>
</evidence>
<sequence>MRFFVYVTFLLMASVMSVKAAIINGKVVDEDGNPMEFVNVIAKTAAGNSSYGAVTGADGSFKITDVPNGKYTLTSSFVGYNPASRQITVNRANVNAGTLKMGENATVLQEVEVKGVKSQMKFELDRKVFNVEADLAAAGVSASELLENIPSIEVDNDGAVSLRGNSSVTIWINGKDAGLTSDNQADILEQLPAESIEKVEIITNPSAKYSPEGTAGIINIVMKRNSLLGYFGSARASVNSQKGYNANVSGNFNFGKWETNIGLGFRHNENERNSISQRTYDDASFLNSSQKTENNRNNMFLRGGIAYYLDDYNEFYMNGFGMFGKGSRDGSTVYDSDRPGQTLVGQTSTNNNKMRGGMAIVGYKHTFAENHTLDISANFNKWGGGGPNENWQNYTYEEEYIDGNDEPQMRTWQDWQMQSTDIANRNVEYQADYTLPIAKKFRFEAGYKGRHGRENSPTITYSGDSKDDMHLDEDLYNRFIYEQNIQALYATIGGTVGKLSFQGGVRGEYWQVRTKSLAYGENEADKDMFKDNNFQLFPSAFISYSFPKQNEMQVNYTRRIRRPWGGQLNSFHNTSDPTNISYGNPYLNPEYSNAFELNYIKTWEKHMASVSAYYRSTDNVIQRINFINDQTNVMNTTFDNVSQSISTGAEVVMKDNFFDILDLTTTLNLFYYKLDGFSYIPENSQQVVSDDGDSNFSWNIRAIARVMLPLGFSAQVNGGYNAPMVIAQGTREGNYRLDASLRKDFGKWAVNLNVRDILDSRSRESTTYGNGYSQYSKNWGSGRRFQVTVSYNFGNMKAKPNKHTQGEAGGMGGGEDMDY</sequence>
<feature type="domain" description="Outer membrane protein beta-barrel" evidence="11">
    <location>
        <begin position="365"/>
        <end position="791"/>
    </location>
</feature>
<keyword evidence="5 7" id="KW-0472">Membrane</keyword>
<evidence type="ECO:0000256" key="4">
    <source>
        <dbReference type="ARBA" id="ARBA00022692"/>
    </source>
</evidence>
<feature type="region of interest" description="Disordered" evidence="8">
    <location>
        <begin position="332"/>
        <end position="351"/>
    </location>
</feature>
<evidence type="ECO:0000256" key="8">
    <source>
        <dbReference type="SAM" id="MobiDB-lite"/>
    </source>
</evidence>
<keyword evidence="12" id="KW-0675">Receptor</keyword>
<feature type="domain" description="TonB-dependent receptor plug" evidence="10">
    <location>
        <begin position="137"/>
        <end position="217"/>
    </location>
</feature>
<dbReference type="InterPro" id="IPR036942">
    <property type="entry name" value="Beta-barrel_TonB_sf"/>
</dbReference>
<dbReference type="Pfam" id="PF07715">
    <property type="entry name" value="Plug"/>
    <property type="match status" value="1"/>
</dbReference>
<keyword evidence="6 7" id="KW-0998">Cell outer membrane</keyword>
<dbReference type="Gene3D" id="2.170.130.10">
    <property type="entry name" value="TonB-dependent receptor, plug domain"/>
    <property type="match status" value="1"/>
</dbReference>
<keyword evidence="2 7" id="KW-0813">Transport</keyword>
<evidence type="ECO:0000313" key="12">
    <source>
        <dbReference type="EMBL" id="MBO8476627.1"/>
    </source>
</evidence>
<dbReference type="SUPFAM" id="SSF49452">
    <property type="entry name" value="Starch-binding domain-like"/>
    <property type="match status" value="1"/>
</dbReference>
<feature type="signal peptide" evidence="9">
    <location>
        <begin position="1"/>
        <end position="20"/>
    </location>
</feature>
<dbReference type="GO" id="GO:0030246">
    <property type="term" value="F:carbohydrate binding"/>
    <property type="evidence" value="ECO:0007669"/>
    <property type="project" value="InterPro"/>
</dbReference>
<name>A0A9D9NKB5_9BACT</name>
<dbReference type="PANTHER" id="PTHR40980">
    <property type="entry name" value="PLUG DOMAIN-CONTAINING PROTEIN"/>
    <property type="match status" value="1"/>
</dbReference>
<dbReference type="InterPro" id="IPR037066">
    <property type="entry name" value="Plug_dom_sf"/>
</dbReference>
<evidence type="ECO:0000256" key="9">
    <source>
        <dbReference type="SAM" id="SignalP"/>
    </source>
</evidence>
<dbReference type="PANTHER" id="PTHR40980:SF4">
    <property type="entry name" value="TONB-DEPENDENT RECEPTOR-LIKE BETA-BARREL DOMAIN-CONTAINING PROTEIN"/>
    <property type="match status" value="1"/>
</dbReference>
<comment type="caution">
    <text evidence="12">The sequence shown here is derived from an EMBL/GenBank/DDBJ whole genome shotgun (WGS) entry which is preliminary data.</text>
</comment>
<evidence type="ECO:0000256" key="6">
    <source>
        <dbReference type="ARBA" id="ARBA00023237"/>
    </source>
</evidence>
<evidence type="ECO:0000259" key="11">
    <source>
        <dbReference type="Pfam" id="PF14905"/>
    </source>
</evidence>
<evidence type="ECO:0000256" key="7">
    <source>
        <dbReference type="PROSITE-ProRule" id="PRU01360"/>
    </source>
</evidence>
<reference evidence="12" key="2">
    <citation type="journal article" date="2021" name="PeerJ">
        <title>Extensive microbial diversity within the chicken gut microbiome revealed by metagenomics and culture.</title>
        <authorList>
            <person name="Gilroy R."/>
            <person name="Ravi A."/>
            <person name="Getino M."/>
            <person name="Pursley I."/>
            <person name="Horton D.L."/>
            <person name="Alikhan N.F."/>
            <person name="Baker D."/>
            <person name="Gharbi K."/>
            <person name="Hall N."/>
            <person name="Watson M."/>
            <person name="Adriaenssens E.M."/>
            <person name="Foster-Nyarko E."/>
            <person name="Jarju S."/>
            <person name="Secka A."/>
            <person name="Antonio M."/>
            <person name="Oren A."/>
            <person name="Chaudhuri R.R."/>
            <person name="La Ragione R."/>
            <person name="Hildebrand F."/>
            <person name="Pallen M.J."/>
        </authorList>
    </citation>
    <scope>NUCLEOTIDE SEQUENCE</scope>
    <source>
        <strain evidence="12">6919</strain>
    </source>
</reference>
<evidence type="ECO:0000256" key="2">
    <source>
        <dbReference type="ARBA" id="ARBA00022448"/>
    </source>
</evidence>
<feature type="compositionally biased region" description="Gly residues" evidence="8">
    <location>
        <begin position="807"/>
        <end position="819"/>
    </location>
</feature>
<evidence type="ECO:0000256" key="1">
    <source>
        <dbReference type="ARBA" id="ARBA00004571"/>
    </source>
</evidence>
<dbReference type="Proteomes" id="UP000823598">
    <property type="component" value="Unassembled WGS sequence"/>
</dbReference>
<reference evidence="12" key="1">
    <citation type="submission" date="2020-10" db="EMBL/GenBank/DDBJ databases">
        <authorList>
            <person name="Gilroy R."/>
        </authorList>
    </citation>
    <scope>NUCLEOTIDE SEQUENCE</scope>
    <source>
        <strain evidence="12">6919</strain>
    </source>
</reference>
<dbReference type="Gene3D" id="2.40.170.20">
    <property type="entry name" value="TonB-dependent receptor, beta-barrel domain"/>
    <property type="match status" value="1"/>
</dbReference>
<comment type="subcellular location">
    <subcellularLocation>
        <location evidence="1 7">Cell outer membrane</location>
        <topology evidence="1 7">Multi-pass membrane protein</topology>
    </subcellularLocation>
</comment>
<dbReference type="SUPFAM" id="SSF56935">
    <property type="entry name" value="Porins"/>
    <property type="match status" value="1"/>
</dbReference>
<feature type="chain" id="PRO_5039303383" evidence="9">
    <location>
        <begin position="21"/>
        <end position="819"/>
    </location>
</feature>
<evidence type="ECO:0000256" key="3">
    <source>
        <dbReference type="ARBA" id="ARBA00022452"/>
    </source>
</evidence>
<dbReference type="AlphaFoldDB" id="A0A9D9NKB5"/>
<dbReference type="InterPro" id="IPR012910">
    <property type="entry name" value="Plug_dom"/>
</dbReference>
<dbReference type="Pfam" id="PF14905">
    <property type="entry name" value="OMP_b-brl_3"/>
    <property type="match status" value="1"/>
</dbReference>
<keyword evidence="3 7" id="KW-1134">Transmembrane beta strand</keyword>
<gene>
    <name evidence="12" type="ORF">IAB88_06505</name>
</gene>
<dbReference type="Pfam" id="PF13620">
    <property type="entry name" value="CarboxypepD_reg"/>
    <property type="match status" value="1"/>
</dbReference>
<dbReference type="InterPro" id="IPR041700">
    <property type="entry name" value="OMP_b-brl_3"/>
</dbReference>
<comment type="similarity">
    <text evidence="7">Belongs to the TonB-dependent receptor family.</text>
</comment>
<evidence type="ECO:0000259" key="10">
    <source>
        <dbReference type="Pfam" id="PF07715"/>
    </source>
</evidence>
<organism evidence="12 13">
    <name type="scientific">Candidatus Limisoma faecipullorum</name>
    <dbReference type="NCBI Taxonomy" id="2840854"/>
    <lineage>
        <taxon>Bacteria</taxon>
        <taxon>Pseudomonadati</taxon>
        <taxon>Bacteroidota</taxon>
        <taxon>Bacteroidia</taxon>
        <taxon>Bacteroidales</taxon>
        <taxon>Candidatus Limisoma</taxon>
    </lineage>
</organism>
<dbReference type="Gene3D" id="2.60.40.1120">
    <property type="entry name" value="Carboxypeptidase-like, regulatory domain"/>
    <property type="match status" value="1"/>
</dbReference>
<keyword evidence="4 7" id="KW-0812">Transmembrane</keyword>
<dbReference type="GO" id="GO:0009279">
    <property type="term" value="C:cell outer membrane"/>
    <property type="evidence" value="ECO:0007669"/>
    <property type="project" value="UniProtKB-SubCell"/>
</dbReference>
<proteinExistence type="inferred from homology"/>
<evidence type="ECO:0000256" key="5">
    <source>
        <dbReference type="ARBA" id="ARBA00023136"/>
    </source>
</evidence>
<protein>
    <submittedName>
        <fullName evidence="12">TonB-dependent receptor</fullName>
    </submittedName>
</protein>
<keyword evidence="9" id="KW-0732">Signal</keyword>
<dbReference type="PROSITE" id="PS52016">
    <property type="entry name" value="TONB_DEPENDENT_REC_3"/>
    <property type="match status" value="1"/>
</dbReference>
<accession>A0A9D9NKB5</accession>